<dbReference type="Proteomes" id="UP000243723">
    <property type="component" value="Unassembled WGS sequence"/>
</dbReference>
<comment type="caution">
    <text evidence="2">The sequence shown here is derived from an EMBL/GenBank/DDBJ whole genome shotgun (WGS) entry which is preliminary data.</text>
</comment>
<reference evidence="2 3" key="1">
    <citation type="submission" date="2017-05" db="EMBL/GenBank/DDBJ databases">
        <title>Draft genome sequence of Elsinoe australis.</title>
        <authorList>
            <person name="Cheng Q."/>
        </authorList>
    </citation>
    <scope>NUCLEOTIDE SEQUENCE [LARGE SCALE GENOMIC DNA]</scope>
    <source>
        <strain evidence="2 3">NL1</strain>
    </source>
</reference>
<dbReference type="AlphaFoldDB" id="A0A2P7YDJ7"/>
<feature type="compositionally biased region" description="Basic residues" evidence="1">
    <location>
        <begin position="262"/>
        <end position="271"/>
    </location>
</feature>
<organism evidence="2 3">
    <name type="scientific">Elsinoe australis</name>
    <dbReference type="NCBI Taxonomy" id="40998"/>
    <lineage>
        <taxon>Eukaryota</taxon>
        <taxon>Fungi</taxon>
        <taxon>Dikarya</taxon>
        <taxon>Ascomycota</taxon>
        <taxon>Pezizomycotina</taxon>
        <taxon>Dothideomycetes</taxon>
        <taxon>Dothideomycetidae</taxon>
        <taxon>Myriangiales</taxon>
        <taxon>Elsinoaceae</taxon>
        <taxon>Elsinoe</taxon>
    </lineage>
</organism>
<dbReference type="PANTHER" id="PTHR47843">
    <property type="entry name" value="BTB DOMAIN-CONTAINING PROTEIN-RELATED"/>
    <property type="match status" value="1"/>
</dbReference>
<dbReference type="PANTHER" id="PTHR47843:SF3">
    <property type="entry name" value="BTB DOMAIN-CONTAINING PROTEIN"/>
    <property type="match status" value="1"/>
</dbReference>
<keyword evidence="3" id="KW-1185">Reference proteome</keyword>
<feature type="region of interest" description="Disordered" evidence="1">
    <location>
        <begin position="252"/>
        <end position="271"/>
    </location>
</feature>
<evidence type="ECO:0000256" key="1">
    <source>
        <dbReference type="SAM" id="MobiDB-lite"/>
    </source>
</evidence>
<dbReference type="EMBL" id="NHZQ01000447">
    <property type="protein sequence ID" value="PSK34048.1"/>
    <property type="molecule type" value="Genomic_DNA"/>
</dbReference>
<proteinExistence type="predicted"/>
<accession>A0A2P7YDJ7</accession>
<evidence type="ECO:0000313" key="3">
    <source>
        <dbReference type="Proteomes" id="UP000243723"/>
    </source>
</evidence>
<protein>
    <recommendedName>
        <fullName evidence="4">BTB domain-containing protein</fullName>
    </recommendedName>
</protein>
<evidence type="ECO:0008006" key="4">
    <source>
        <dbReference type="Google" id="ProtNLM"/>
    </source>
</evidence>
<evidence type="ECO:0000313" key="2">
    <source>
        <dbReference type="EMBL" id="PSK34048.1"/>
    </source>
</evidence>
<name>A0A2P7YDJ7_9PEZI</name>
<gene>
    <name evidence="2" type="ORF">B9Z65_8374</name>
</gene>
<dbReference type="STRING" id="40998.A0A2P7YDJ7"/>
<sequence length="271" mass="29792">MSEPEVSVDPSANGAADDVEMAGDEAAGADENGETMGGLEDIETEVPEVQSFADYLRSPIVEINVGEGDDVTTLYAHKLLLAQSTVLAEQIKSAEDENGTRTIHLAQDVAATASTLEYLYKKDYFPTLTSSQSLEADSTVPKPDTSGIALLRHARVYTLAKSLNLPGLATLAHRKIHLVESTARGEIAYARYVYGHTTEEEKDIRKPVAQFWATRSHVLRHEAEKEFREMCLRFPQFGFDVLSMVLDAQERRTGKSESVGTGRKRARMSQG</sequence>
<feature type="region of interest" description="Disordered" evidence="1">
    <location>
        <begin position="1"/>
        <end position="37"/>
    </location>
</feature>
<dbReference type="OrthoDB" id="3926209at2759"/>
<feature type="compositionally biased region" description="Acidic residues" evidence="1">
    <location>
        <begin position="17"/>
        <end position="33"/>
    </location>
</feature>
<dbReference type="Gene3D" id="3.30.710.10">
    <property type="entry name" value="Potassium Channel Kv1.1, Chain A"/>
    <property type="match status" value="1"/>
</dbReference>
<dbReference type="InterPro" id="IPR011333">
    <property type="entry name" value="SKP1/BTB/POZ_sf"/>
</dbReference>
<dbReference type="CDD" id="cd18186">
    <property type="entry name" value="BTB_POZ_ZBTB_KLHL-like"/>
    <property type="match status" value="1"/>
</dbReference>